<organism evidence="2 3">
    <name type="scientific">Rhodococcus gannanensis</name>
    <dbReference type="NCBI Taxonomy" id="1960308"/>
    <lineage>
        <taxon>Bacteria</taxon>
        <taxon>Bacillati</taxon>
        <taxon>Actinomycetota</taxon>
        <taxon>Actinomycetes</taxon>
        <taxon>Mycobacteriales</taxon>
        <taxon>Nocardiaceae</taxon>
        <taxon>Rhodococcus</taxon>
    </lineage>
</organism>
<keyword evidence="3" id="KW-1185">Reference proteome</keyword>
<evidence type="ECO:0000313" key="2">
    <source>
        <dbReference type="EMBL" id="MFD1811063.1"/>
    </source>
</evidence>
<feature type="region of interest" description="Disordered" evidence="1">
    <location>
        <begin position="1"/>
        <end position="64"/>
    </location>
</feature>
<name>A0ABW4NZD9_9NOCA</name>
<comment type="caution">
    <text evidence="2">The sequence shown here is derived from an EMBL/GenBank/DDBJ whole genome shotgun (WGS) entry which is preliminary data.</text>
</comment>
<evidence type="ECO:0000256" key="1">
    <source>
        <dbReference type="SAM" id="MobiDB-lite"/>
    </source>
</evidence>
<sequence>MDRDNPNTGRPDFDPTKAERGELEDLIDDMEKRVEAERRERRVPGNVAEREESEPTVPDDQAPD</sequence>
<reference evidence="3" key="1">
    <citation type="journal article" date="2019" name="Int. J. Syst. Evol. Microbiol.">
        <title>The Global Catalogue of Microorganisms (GCM) 10K type strain sequencing project: providing services to taxonomists for standard genome sequencing and annotation.</title>
        <authorList>
            <consortium name="The Broad Institute Genomics Platform"/>
            <consortium name="The Broad Institute Genome Sequencing Center for Infectious Disease"/>
            <person name="Wu L."/>
            <person name="Ma J."/>
        </authorList>
    </citation>
    <scope>NUCLEOTIDE SEQUENCE [LARGE SCALE GENOMIC DNA]</scope>
    <source>
        <strain evidence="3">DT72</strain>
    </source>
</reference>
<dbReference type="Proteomes" id="UP001597286">
    <property type="component" value="Unassembled WGS sequence"/>
</dbReference>
<evidence type="ECO:0000313" key="3">
    <source>
        <dbReference type="Proteomes" id="UP001597286"/>
    </source>
</evidence>
<accession>A0ABW4NZD9</accession>
<feature type="compositionally biased region" description="Basic and acidic residues" evidence="1">
    <location>
        <begin position="1"/>
        <end position="43"/>
    </location>
</feature>
<dbReference type="RefSeq" id="WP_378483619.1">
    <property type="nucleotide sequence ID" value="NZ_JBHUFB010000003.1"/>
</dbReference>
<gene>
    <name evidence="2" type="ORF">ACFSJG_02445</name>
</gene>
<protein>
    <submittedName>
        <fullName evidence="2">Uncharacterized protein</fullName>
    </submittedName>
</protein>
<proteinExistence type="predicted"/>
<dbReference type="EMBL" id="JBHUFB010000003">
    <property type="protein sequence ID" value="MFD1811063.1"/>
    <property type="molecule type" value="Genomic_DNA"/>
</dbReference>